<dbReference type="AlphaFoldDB" id="A0A1L4BQ61"/>
<name>A0A1L4BQ61_9GAMM</name>
<gene>
    <name evidence="1" type="ORF">F7310_00770</name>
</gene>
<evidence type="ECO:0000313" key="1">
    <source>
        <dbReference type="EMBL" id="API85974.1"/>
    </source>
</evidence>
<dbReference type="Proteomes" id="UP000184222">
    <property type="component" value="Chromosome"/>
</dbReference>
<keyword evidence="2" id="KW-1185">Reference proteome</keyword>
<evidence type="ECO:0000313" key="2">
    <source>
        <dbReference type="Proteomes" id="UP000184222"/>
    </source>
</evidence>
<organism evidence="1 2">
    <name type="scientific">Francisella uliginis</name>
    <dbReference type="NCBI Taxonomy" id="573570"/>
    <lineage>
        <taxon>Bacteria</taxon>
        <taxon>Pseudomonadati</taxon>
        <taxon>Pseudomonadota</taxon>
        <taxon>Gammaproteobacteria</taxon>
        <taxon>Thiotrichales</taxon>
        <taxon>Francisellaceae</taxon>
        <taxon>Francisella</taxon>
    </lineage>
</organism>
<dbReference type="EMBL" id="CP016796">
    <property type="protein sequence ID" value="API85974.1"/>
    <property type="molecule type" value="Genomic_DNA"/>
</dbReference>
<proteinExistence type="predicted"/>
<protein>
    <submittedName>
        <fullName evidence="1">Uncharacterized protein</fullName>
    </submittedName>
</protein>
<accession>A0A1L4BQ61</accession>
<dbReference type="RefSeq" id="WP_072711175.1">
    <property type="nucleotide sequence ID" value="NZ_CP016796.1"/>
</dbReference>
<reference evidence="1 2" key="1">
    <citation type="journal article" date="2016" name="Appl. Environ. Microbiol.">
        <title>Whole genome relationships among Francisella bacteria of diverse origin define new species and provide specific regions for detection.</title>
        <authorList>
            <person name="Challacombe J.F."/>
            <person name="Petersen J.M."/>
            <person name="Gallegos-Graves V."/>
            <person name="Hodge D."/>
            <person name="Pillai S."/>
            <person name="Kuske C.R."/>
        </authorList>
    </citation>
    <scope>NUCLEOTIDE SEQUENCE [LARGE SCALE GENOMIC DNA]</scope>
    <source>
        <strain evidence="2">TX07-7310</strain>
    </source>
</reference>
<dbReference type="KEGG" id="frx:F7310_00770"/>
<sequence>MRGKYEIGSILNGVVKQNHSTSAKELINLALICNYCKKQHINLEDVFISLNGKSFQTKTHKTNIVGEMILGVNSYI</sequence>